<dbReference type="OrthoDB" id="37297at2759"/>
<dbReference type="eggNOG" id="KOG2567">
    <property type="taxonomic scope" value="Eukaryota"/>
</dbReference>
<dbReference type="InterPro" id="IPR012336">
    <property type="entry name" value="Thioredoxin-like_fold"/>
</dbReference>
<name>A2F8B3_TRIV3</name>
<dbReference type="KEGG" id="tva:4756675"/>
<evidence type="ECO:0000259" key="2">
    <source>
        <dbReference type="Pfam" id="PF13462"/>
    </source>
</evidence>
<reference evidence="3" key="1">
    <citation type="submission" date="2006-10" db="EMBL/GenBank/DDBJ databases">
        <authorList>
            <person name="Amadeo P."/>
            <person name="Zhao Q."/>
            <person name="Wortman J."/>
            <person name="Fraser-Liggett C."/>
            <person name="Carlton J."/>
        </authorList>
    </citation>
    <scope>NUCLEOTIDE SEQUENCE</scope>
    <source>
        <strain evidence="3">G3</strain>
    </source>
</reference>
<accession>A2F8B3</accession>
<evidence type="ECO:0000313" key="3">
    <source>
        <dbReference type="EMBL" id="EAX98873.1"/>
    </source>
</evidence>
<dbReference type="Proteomes" id="UP000001542">
    <property type="component" value="Unassembled WGS sequence"/>
</dbReference>
<dbReference type="VEuPathDB" id="TrichDB:TVAG_146100"/>
<dbReference type="InParanoid" id="A2F8B3"/>
<dbReference type="RefSeq" id="XP_001311803.1">
    <property type="nucleotide sequence ID" value="XM_001311802.1"/>
</dbReference>
<keyword evidence="4" id="KW-1185">Reference proteome</keyword>
<dbReference type="PANTHER" id="PTHR33875:SF2">
    <property type="entry name" value="ACR183CP"/>
    <property type="match status" value="1"/>
</dbReference>
<dbReference type="SMR" id="A2F8B3"/>
<dbReference type="OMA" id="FNDTNTD"/>
<dbReference type="AlphaFoldDB" id="A2F8B3"/>
<protein>
    <recommendedName>
        <fullName evidence="2">Thioredoxin-like fold domain-containing protein</fullName>
    </recommendedName>
</protein>
<dbReference type="CDD" id="cd02972">
    <property type="entry name" value="DsbA_family"/>
    <property type="match status" value="1"/>
</dbReference>
<dbReference type="EMBL" id="DS113659">
    <property type="protein sequence ID" value="EAX98873.1"/>
    <property type="molecule type" value="Genomic_DNA"/>
</dbReference>
<dbReference type="PANTHER" id="PTHR33875">
    <property type="entry name" value="OS09G0542200 PROTEIN"/>
    <property type="match status" value="1"/>
</dbReference>
<reference evidence="3" key="2">
    <citation type="journal article" date="2007" name="Science">
        <title>Draft genome sequence of the sexually transmitted pathogen Trichomonas vaginalis.</title>
        <authorList>
            <person name="Carlton J.M."/>
            <person name="Hirt R.P."/>
            <person name="Silva J.C."/>
            <person name="Delcher A.L."/>
            <person name="Schatz M."/>
            <person name="Zhao Q."/>
            <person name="Wortman J.R."/>
            <person name="Bidwell S.L."/>
            <person name="Alsmark U.C.M."/>
            <person name="Besteiro S."/>
            <person name="Sicheritz-Ponten T."/>
            <person name="Noel C.J."/>
            <person name="Dacks J.B."/>
            <person name="Foster P.G."/>
            <person name="Simillion C."/>
            <person name="Van de Peer Y."/>
            <person name="Miranda-Saavedra D."/>
            <person name="Barton G.J."/>
            <person name="Westrop G.D."/>
            <person name="Mueller S."/>
            <person name="Dessi D."/>
            <person name="Fiori P.L."/>
            <person name="Ren Q."/>
            <person name="Paulsen I."/>
            <person name="Zhang H."/>
            <person name="Bastida-Corcuera F.D."/>
            <person name="Simoes-Barbosa A."/>
            <person name="Brown M.T."/>
            <person name="Hayes R.D."/>
            <person name="Mukherjee M."/>
            <person name="Okumura C.Y."/>
            <person name="Schneider R."/>
            <person name="Smith A.J."/>
            <person name="Vanacova S."/>
            <person name="Villalvazo M."/>
            <person name="Haas B.J."/>
            <person name="Pertea M."/>
            <person name="Feldblyum T.V."/>
            <person name="Utterback T.R."/>
            <person name="Shu C.L."/>
            <person name="Osoegawa K."/>
            <person name="de Jong P.J."/>
            <person name="Hrdy I."/>
            <person name="Horvathova L."/>
            <person name="Zubacova Z."/>
            <person name="Dolezal P."/>
            <person name="Malik S.B."/>
            <person name="Logsdon J.M. Jr."/>
            <person name="Henze K."/>
            <person name="Gupta A."/>
            <person name="Wang C.C."/>
            <person name="Dunne R.L."/>
            <person name="Upcroft J.A."/>
            <person name="Upcroft P."/>
            <person name="White O."/>
            <person name="Salzberg S.L."/>
            <person name="Tang P."/>
            <person name="Chiu C.-H."/>
            <person name="Lee Y.-S."/>
            <person name="Embley T.M."/>
            <person name="Coombs G.H."/>
            <person name="Mottram J.C."/>
            <person name="Tachezy J."/>
            <person name="Fraser-Liggett C.M."/>
            <person name="Johnson P.J."/>
        </authorList>
    </citation>
    <scope>NUCLEOTIDE SEQUENCE [LARGE SCALE GENOMIC DNA]</scope>
    <source>
        <strain evidence="3">G3</strain>
    </source>
</reference>
<evidence type="ECO:0000256" key="1">
    <source>
        <dbReference type="SAM" id="SignalP"/>
    </source>
</evidence>
<gene>
    <name evidence="3" type="ORF">TVAG_146100</name>
</gene>
<dbReference type="VEuPathDB" id="TrichDB:TVAGG3_0038490"/>
<dbReference type="Pfam" id="PF13462">
    <property type="entry name" value="Thioredoxin_4"/>
    <property type="match status" value="1"/>
</dbReference>
<dbReference type="SUPFAM" id="SSF52833">
    <property type="entry name" value="Thioredoxin-like"/>
    <property type="match status" value="1"/>
</dbReference>
<feature type="chain" id="PRO_5002643634" description="Thioredoxin-like fold domain-containing protein" evidence="1">
    <location>
        <begin position="17"/>
        <end position="199"/>
    </location>
</feature>
<keyword evidence="1" id="KW-0732">Signal</keyword>
<feature type="domain" description="Thioredoxin-like fold" evidence="2">
    <location>
        <begin position="24"/>
        <end position="195"/>
    </location>
</feature>
<feature type="signal peptide" evidence="1">
    <location>
        <begin position="1"/>
        <end position="16"/>
    </location>
</feature>
<dbReference type="InterPro" id="IPR036249">
    <property type="entry name" value="Thioredoxin-like_sf"/>
</dbReference>
<proteinExistence type="predicted"/>
<sequence length="199" mass="22059">MLSILAALAISCPVPARQTGLTWNPNANKILVEMYGDPLCPVCLNAWMNGVSKMIQKYQNDVKFVLHFLPLPYHTWAFVVTRTILAVKQLSEPKAQILVNALYTGGQGQFENDPSFTENTVTDNCIKYAAKICQLSEDDIRNAFATIDINLGARVEFKYSTSHGVDGTPYFFVNGVVTNDVDAGSSIDDWSLYLDNLLN</sequence>
<dbReference type="Gene3D" id="3.40.30.10">
    <property type="entry name" value="Glutaredoxin"/>
    <property type="match status" value="1"/>
</dbReference>
<evidence type="ECO:0000313" key="4">
    <source>
        <dbReference type="Proteomes" id="UP000001542"/>
    </source>
</evidence>
<organism evidence="3 4">
    <name type="scientific">Trichomonas vaginalis (strain ATCC PRA-98 / G3)</name>
    <dbReference type="NCBI Taxonomy" id="412133"/>
    <lineage>
        <taxon>Eukaryota</taxon>
        <taxon>Metamonada</taxon>
        <taxon>Parabasalia</taxon>
        <taxon>Trichomonadida</taxon>
        <taxon>Trichomonadidae</taxon>
        <taxon>Trichomonas</taxon>
    </lineage>
</organism>